<dbReference type="OrthoDB" id="424426at2"/>
<organism evidence="1 2">
    <name type="scientific">Chelatococcus asaccharovorans</name>
    <dbReference type="NCBI Taxonomy" id="28210"/>
    <lineage>
        <taxon>Bacteria</taxon>
        <taxon>Pseudomonadati</taxon>
        <taxon>Pseudomonadota</taxon>
        <taxon>Alphaproteobacteria</taxon>
        <taxon>Hyphomicrobiales</taxon>
        <taxon>Chelatococcaceae</taxon>
        <taxon>Chelatococcus</taxon>
    </lineage>
</organism>
<gene>
    <name evidence="1" type="ORF">C7450_10958</name>
</gene>
<dbReference type="Proteomes" id="UP000248021">
    <property type="component" value="Unassembled WGS sequence"/>
</dbReference>
<proteinExistence type="predicted"/>
<evidence type="ECO:0000313" key="2">
    <source>
        <dbReference type="Proteomes" id="UP000248021"/>
    </source>
</evidence>
<comment type="caution">
    <text evidence="1">The sequence shown here is derived from an EMBL/GenBank/DDBJ whole genome shotgun (WGS) entry which is preliminary data.</text>
</comment>
<dbReference type="CDD" id="cd02980">
    <property type="entry name" value="TRX_Fd_family"/>
    <property type="match status" value="1"/>
</dbReference>
<protein>
    <submittedName>
        <fullName evidence="1">Putative metal-binding protein</fullName>
    </submittedName>
</protein>
<name>A0A2V3UBC9_9HYPH</name>
<dbReference type="InterPro" id="IPR012863">
    <property type="entry name" value="DUF1636"/>
</dbReference>
<dbReference type="Pfam" id="PF07845">
    <property type="entry name" value="DUF1636"/>
    <property type="match status" value="1"/>
</dbReference>
<reference evidence="1 2" key="1">
    <citation type="submission" date="2018-05" db="EMBL/GenBank/DDBJ databases">
        <title>Genomic Encyclopedia of Type Strains, Phase IV (KMG-IV): sequencing the most valuable type-strain genomes for metagenomic binning, comparative biology and taxonomic classification.</title>
        <authorList>
            <person name="Goeker M."/>
        </authorList>
    </citation>
    <scope>NUCLEOTIDE SEQUENCE [LARGE SCALE GENOMIC DNA]</scope>
    <source>
        <strain evidence="1 2">DSM 6462</strain>
    </source>
</reference>
<keyword evidence="2" id="KW-1185">Reference proteome</keyword>
<dbReference type="AlphaFoldDB" id="A0A2V3UBC9"/>
<sequence>MNAPATIVPTTVMVCVTCRRRQGGATEGPYDEPGRELVQTLADRLAGDADVTVTPVECLSVCRRPCTVAFAAPGKWTYVVGDLDADVHLDDLVTAARGYTLAKDGIIPWRERPLPIRKGVVARVPPLAFTALDKTS</sequence>
<dbReference type="SUPFAM" id="SSF52833">
    <property type="entry name" value="Thioredoxin-like"/>
    <property type="match status" value="1"/>
</dbReference>
<accession>A0A2V3UBC9</accession>
<evidence type="ECO:0000313" key="1">
    <source>
        <dbReference type="EMBL" id="PXW55650.1"/>
    </source>
</evidence>
<dbReference type="EMBL" id="QJJK01000009">
    <property type="protein sequence ID" value="PXW55650.1"/>
    <property type="molecule type" value="Genomic_DNA"/>
</dbReference>
<dbReference type="InterPro" id="IPR036249">
    <property type="entry name" value="Thioredoxin-like_sf"/>
</dbReference>
<dbReference type="RefSeq" id="WP_110376446.1">
    <property type="nucleotide sequence ID" value="NZ_CAKNFM010000006.1"/>
</dbReference>